<reference evidence="1" key="1">
    <citation type="journal article" date="2012" name="PLoS ONE">
        <title>Gene sets for utilization of primary and secondary nutrition supplies in the distal gut of endangered iberian lynx.</title>
        <authorList>
            <person name="Alcaide M."/>
            <person name="Messina E."/>
            <person name="Richter M."/>
            <person name="Bargiela R."/>
            <person name="Peplies J."/>
            <person name="Huws S.A."/>
            <person name="Newbold C.J."/>
            <person name="Golyshin P.N."/>
            <person name="Simon M.A."/>
            <person name="Lopez G."/>
            <person name="Yakimov M.M."/>
            <person name="Ferrer M."/>
        </authorList>
    </citation>
    <scope>NUCLEOTIDE SEQUENCE</scope>
</reference>
<name>J9CFQ4_9ZZZZ</name>
<protein>
    <submittedName>
        <fullName evidence="1">Uncharacterized protein</fullName>
    </submittedName>
</protein>
<organism evidence="1">
    <name type="scientific">gut metagenome</name>
    <dbReference type="NCBI Taxonomy" id="749906"/>
    <lineage>
        <taxon>unclassified sequences</taxon>
        <taxon>metagenomes</taxon>
        <taxon>organismal metagenomes</taxon>
    </lineage>
</organism>
<proteinExistence type="predicted"/>
<sequence>MLGKSLAMRHVVAAFMFTPVRPGTLYSTKGSGLASAMALKCWYKPSCDGLL</sequence>
<gene>
    <name evidence="1" type="ORF">EVA_13022</name>
</gene>
<dbReference type="AlphaFoldDB" id="J9CFQ4"/>
<accession>J9CFQ4</accession>
<comment type="caution">
    <text evidence="1">The sequence shown here is derived from an EMBL/GenBank/DDBJ whole genome shotgun (WGS) entry which is preliminary data.</text>
</comment>
<evidence type="ECO:0000313" key="1">
    <source>
        <dbReference type="EMBL" id="EJW98870.1"/>
    </source>
</evidence>
<dbReference type="EMBL" id="AMCI01004065">
    <property type="protein sequence ID" value="EJW98870.1"/>
    <property type="molecule type" value="Genomic_DNA"/>
</dbReference>